<sequence length="52" mass="5656">MDLNGLKHENLSFELQSVANVEDGFRKTLGPSVVPQLRPHQGSQGGTLQEVP</sequence>
<accession>A0A2N5UIH1</accession>
<reference evidence="2 3" key="1">
    <citation type="submission" date="2017-11" db="EMBL/GenBank/DDBJ databases">
        <title>De novo assembly and phasing of dikaryotic genomes from two isolates of Puccinia coronata f. sp. avenae, the causal agent of oat crown rust.</title>
        <authorList>
            <person name="Miller M.E."/>
            <person name="Zhang Y."/>
            <person name="Omidvar V."/>
            <person name="Sperschneider J."/>
            <person name="Schwessinger B."/>
            <person name="Raley C."/>
            <person name="Palmer J.M."/>
            <person name="Garnica D."/>
            <person name="Upadhyaya N."/>
            <person name="Rathjen J."/>
            <person name="Taylor J.M."/>
            <person name="Park R.F."/>
            <person name="Dodds P.N."/>
            <person name="Hirsch C.D."/>
            <person name="Kianian S.F."/>
            <person name="Figueroa M."/>
        </authorList>
    </citation>
    <scope>NUCLEOTIDE SEQUENCE [LARGE SCALE GENOMIC DNA]</scope>
    <source>
        <strain evidence="2">12NC29</strain>
    </source>
</reference>
<name>A0A2N5UIH1_9BASI</name>
<dbReference type="AlphaFoldDB" id="A0A2N5UIH1"/>
<organism evidence="2 3">
    <name type="scientific">Puccinia coronata f. sp. avenae</name>
    <dbReference type="NCBI Taxonomy" id="200324"/>
    <lineage>
        <taxon>Eukaryota</taxon>
        <taxon>Fungi</taxon>
        <taxon>Dikarya</taxon>
        <taxon>Basidiomycota</taxon>
        <taxon>Pucciniomycotina</taxon>
        <taxon>Pucciniomycetes</taxon>
        <taxon>Pucciniales</taxon>
        <taxon>Pucciniaceae</taxon>
        <taxon>Puccinia</taxon>
    </lineage>
</organism>
<evidence type="ECO:0000313" key="2">
    <source>
        <dbReference type="EMBL" id="PLW37554.1"/>
    </source>
</evidence>
<feature type="region of interest" description="Disordered" evidence="1">
    <location>
        <begin position="30"/>
        <end position="52"/>
    </location>
</feature>
<keyword evidence="3" id="KW-1185">Reference proteome</keyword>
<comment type="caution">
    <text evidence="2">The sequence shown here is derived from an EMBL/GenBank/DDBJ whole genome shotgun (WGS) entry which is preliminary data.</text>
</comment>
<protein>
    <submittedName>
        <fullName evidence="2">Uncharacterized protein</fullName>
    </submittedName>
</protein>
<gene>
    <name evidence="2" type="ORF">PCANC_15268</name>
</gene>
<evidence type="ECO:0000313" key="3">
    <source>
        <dbReference type="Proteomes" id="UP000235388"/>
    </source>
</evidence>
<evidence type="ECO:0000256" key="1">
    <source>
        <dbReference type="SAM" id="MobiDB-lite"/>
    </source>
</evidence>
<dbReference type="Proteomes" id="UP000235388">
    <property type="component" value="Unassembled WGS sequence"/>
</dbReference>
<dbReference type="EMBL" id="PGCJ01000220">
    <property type="protein sequence ID" value="PLW37554.1"/>
    <property type="molecule type" value="Genomic_DNA"/>
</dbReference>
<proteinExistence type="predicted"/>